<evidence type="ECO:0000256" key="17">
    <source>
        <dbReference type="ARBA" id="ARBA00029302"/>
    </source>
</evidence>
<dbReference type="Gene3D" id="2.60.40.3120">
    <property type="match status" value="1"/>
</dbReference>
<gene>
    <name evidence="24" type="primary">Agtpbp1</name>
    <name evidence="24" type="ORF">CRYSOU_R11353</name>
</gene>
<evidence type="ECO:0000256" key="8">
    <source>
        <dbReference type="ARBA" id="ARBA00022670"/>
    </source>
</evidence>
<keyword evidence="8" id="KW-0645">Protease</keyword>
<dbReference type="GO" id="GO:0004181">
    <property type="term" value="F:metallocarboxypeptidase activity"/>
    <property type="evidence" value="ECO:0007669"/>
    <property type="project" value="InterPro"/>
</dbReference>
<keyword evidence="12" id="KW-0482">Metalloprotease</keyword>
<dbReference type="Pfam" id="PF25571">
    <property type="entry name" value="TPR_CCP1_N"/>
    <property type="match status" value="1"/>
</dbReference>
<dbReference type="FunFam" id="1.25.10.10:FF:000125">
    <property type="entry name" value="cytosolic carboxypeptidase 1 isoform X1"/>
    <property type="match status" value="1"/>
</dbReference>
<dbReference type="GO" id="GO:0006508">
    <property type="term" value="P:proteolysis"/>
    <property type="evidence" value="ECO:0007669"/>
    <property type="project" value="UniProtKB-KW"/>
</dbReference>
<dbReference type="GO" id="GO:0008270">
    <property type="term" value="F:zinc ion binding"/>
    <property type="evidence" value="ECO:0007669"/>
    <property type="project" value="InterPro"/>
</dbReference>
<comment type="catalytic activity">
    <reaction evidence="17">
        <text>(L-glutamyl)(n+1)-gamma-L-glutamyl-L-glutamyl-[protein] + H2O = (L-glutamyl)(n)-gamma-L-glutamyl-L-glutamyl-[protein] + L-glutamate</text>
        <dbReference type="Rhea" id="RHEA:60004"/>
        <dbReference type="Rhea" id="RHEA-COMP:15519"/>
        <dbReference type="Rhea" id="RHEA-COMP:15675"/>
        <dbReference type="ChEBI" id="CHEBI:15377"/>
        <dbReference type="ChEBI" id="CHEBI:29985"/>
        <dbReference type="ChEBI" id="CHEBI:143623"/>
    </reaction>
    <physiologicalReaction direction="left-to-right" evidence="17">
        <dbReference type="Rhea" id="RHEA:60005"/>
    </physiologicalReaction>
</comment>
<organism evidence="24 25">
    <name type="scientific">Crypturellus soui</name>
    <dbReference type="NCBI Taxonomy" id="458187"/>
    <lineage>
        <taxon>Eukaryota</taxon>
        <taxon>Metazoa</taxon>
        <taxon>Chordata</taxon>
        <taxon>Craniata</taxon>
        <taxon>Vertebrata</taxon>
        <taxon>Euteleostomi</taxon>
        <taxon>Archelosauria</taxon>
        <taxon>Archosauria</taxon>
        <taxon>Dinosauria</taxon>
        <taxon>Saurischia</taxon>
        <taxon>Theropoda</taxon>
        <taxon>Coelurosauria</taxon>
        <taxon>Aves</taxon>
        <taxon>Palaeognathae</taxon>
        <taxon>Tinamiformes</taxon>
        <taxon>Tinamidae</taxon>
        <taxon>Crypturellus</taxon>
    </lineage>
</organism>
<keyword evidence="7 24" id="KW-0121">Carboxypeptidase</keyword>
<dbReference type="Pfam" id="PF00246">
    <property type="entry name" value="Peptidase_M14"/>
    <property type="match status" value="1"/>
</dbReference>
<keyword evidence="10" id="KW-0378">Hydrolase</keyword>
<sequence length="1221" mass="137788">NLSFSSSTTSRTMSLLSQLEKINSDSLVGEAENARYVTSKILHLVQSQEKTRKEMTSKGSTGIEVILSTLENTRDPQTTLNILNILIELVSVGGGRRASVLVTKGGTQILLQLLLNVSKDSPPNEELMVLLHTLLAKIGPKEKKIGMKARINGALNISLNLVKQNLQNHRLILPCLQVLRVYSSNSVNAVSLGKNGVVELMFKIIGPFSKKNTSLMKVALDTLAALLKSKTNARRAVDRGYVHVLLTIYVDWHRHDSRHRYMLIRKGILQCIKSVTNIKLGRKAFIDANGMKILYNTSQECLAVRTLDPLVNTSSLIMRKCFPKNRLPLPTIKSAFHFQLPVIPANGPVAQLYSLPPEVDDVVDESDDNDDVEAESEIEAENEDDKDQHFKNDDIETDINKLKPRQELGRPVEELKMYEQFFSELLENFQECDLVSKEPKPFRSDANLGGPIVVPTAGEEHCAEANLSVKEFFLKESNYLLAEECNIRPAFLELSKKDSSKDSRLHQQNDQKKLLPTCQCLSQEIVKGLDRITLQNTAKNEQYFGAGCAIKKESKTSLTTLACSKSCENVSPCRSSLFEGSPVQLGKLCCTGVDSEEDDDSGSNSSGEQVILDVSDISPVHDSDLYIEMVKNTKSVPEYSEVAYPDYFGHVPPPFKEPILERPYGVQRTKISQDIERLIHQNDIIDRVVYDLDNSSYSVPEEADLLKFNSKFESGNLRKAIQIRKNEYDLILNSDINSNHYHQWFYFEVSGMKTGIGYRFNIINCEKSNSQFNYGMQPLMYSVQEALNSRPCWTRVGTDICYYKNHFSRSSIAAGGQKGKSYYTITFTVTFQHKDDVCYFAYHYPYTYSTLKMHLQKLESMHNPQQIYFRHDALCETLAGNSCPVVTITAMPESNSYEHICQFRNRPYIFLTARVHPGETNASWVMKGTLEYLMSNNPNAQSLRESYIFKIIPMLNPDGVINGNHRCSLSGEDLNRQWQNPNPDLHPTIYHAKGLLQYLSSIKRLPLVYCDYHGHSRKKNVFMYGCSIKETMWHTNVSSSSCDLMEDSGYRMLPRILSQTAPAFCMGSCSFVVEKSKESTARVVVWREIGVQRSYTMESTLCGCDQGKYKGLQIGTRELEEMGAKFSLGLLRLRRMASALEYNLPSSLDIENDLIESSCKVTSPTTYVLDEDEPRFLEEIDYSAESNDDPDIELADNAGDYEAANQEDGFSDSESTRTLLS</sequence>
<dbReference type="PANTHER" id="PTHR12756">
    <property type="entry name" value="CYTOSOLIC CARBOXYPEPTIDASE"/>
    <property type="match status" value="1"/>
</dbReference>
<evidence type="ECO:0000256" key="20">
    <source>
        <dbReference type="ARBA" id="ARBA00043070"/>
    </source>
</evidence>
<comment type="subcellular location">
    <subcellularLocation>
        <location evidence="4">Cytoplasm</location>
        <location evidence="4">Cytosol</location>
    </subcellularLocation>
    <subcellularLocation>
        <location evidence="3">Mitochondrion</location>
    </subcellularLocation>
    <subcellularLocation>
        <location evidence="2">Nucleus</location>
    </subcellularLocation>
</comment>
<proteinExistence type="inferred from homology"/>
<evidence type="ECO:0000256" key="2">
    <source>
        <dbReference type="ARBA" id="ARBA00004123"/>
    </source>
</evidence>
<dbReference type="Proteomes" id="UP000545332">
    <property type="component" value="Unassembled WGS sequence"/>
</dbReference>
<dbReference type="Gene3D" id="3.40.630.10">
    <property type="entry name" value="Zn peptidases"/>
    <property type="match status" value="1"/>
</dbReference>
<dbReference type="GO" id="GO:0005829">
    <property type="term" value="C:cytosol"/>
    <property type="evidence" value="ECO:0007669"/>
    <property type="project" value="UniProtKB-SubCell"/>
</dbReference>
<dbReference type="EMBL" id="VWPX01002953">
    <property type="protein sequence ID" value="NWI09661.1"/>
    <property type="molecule type" value="Genomic_DNA"/>
</dbReference>
<evidence type="ECO:0000313" key="24">
    <source>
        <dbReference type="EMBL" id="NWI09661.1"/>
    </source>
</evidence>
<evidence type="ECO:0000256" key="10">
    <source>
        <dbReference type="ARBA" id="ARBA00022801"/>
    </source>
</evidence>
<dbReference type="FunFam" id="3.40.630.10:FF:000024">
    <property type="entry name" value="ATP/GTP binding protein 1"/>
    <property type="match status" value="1"/>
</dbReference>
<evidence type="ECO:0000256" key="22">
    <source>
        <dbReference type="SAM" id="MobiDB-lite"/>
    </source>
</evidence>
<evidence type="ECO:0000259" key="23">
    <source>
        <dbReference type="PROSITE" id="PS52035"/>
    </source>
</evidence>
<evidence type="ECO:0000256" key="7">
    <source>
        <dbReference type="ARBA" id="ARBA00022645"/>
    </source>
</evidence>
<evidence type="ECO:0000256" key="14">
    <source>
        <dbReference type="ARBA" id="ARBA00023242"/>
    </source>
</evidence>
<keyword evidence="6" id="KW-0963">Cytoplasm</keyword>
<protein>
    <recommendedName>
        <fullName evidence="18">Cytosolic carboxypeptidase 1</fullName>
        <ecNumber evidence="16">3.4.17.24</ecNumber>
    </recommendedName>
    <alternativeName>
        <fullName evidence="20">ATP/GTP-binding protein 1</fullName>
    </alternativeName>
    <alternativeName>
        <fullName evidence="19">Protein deglutamylase CCP1</fullName>
    </alternativeName>
</protein>
<dbReference type="PANTHER" id="PTHR12756:SF24">
    <property type="entry name" value="CYTOSOLIC CARBOXYPEPTIDASE 1"/>
    <property type="match status" value="1"/>
</dbReference>
<dbReference type="FunFam" id="2.60.40.3120:FF:000001">
    <property type="entry name" value="cytosolic carboxypeptidase 1 isoform X1"/>
    <property type="match status" value="1"/>
</dbReference>
<feature type="non-terminal residue" evidence="24">
    <location>
        <position position="1"/>
    </location>
</feature>
<evidence type="ECO:0000256" key="3">
    <source>
        <dbReference type="ARBA" id="ARBA00004173"/>
    </source>
</evidence>
<dbReference type="PROSITE" id="PS52035">
    <property type="entry name" value="PEPTIDASE_M14"/>
    <property type="match status" value="1"/>
</dbReference>
<keyword evidence="14" id="KW-0539">Nucleus</keyword>
<dbReference type="InterPro" id="IPR033852">
    <property type="entry name" value="CBPC1/4"/>
</dbReference>
<dbReference type="OrthoDB" id="10253041at2759"/>
<feature type="domain" description="Peptidase M14" evidence="23">
    <location>
        <begin position="844"/>
        <end position="1134"/>
    </location>
</feature>
<keyword evidence="11" id="KW-0862">Zinc</keyword>
<dbReference type="SUPFAM" id="SSF48371">
    <property type="entry name" value="ARM repeat"/>
    <property type="match status" value="1"/>
</dbReference>
<name>A0A7K4K038_9AVES</name>
<evidence type="ECO:0000256" key="13">
    <source>
        <dbReference type="ARBA" id="ARBA00023128"/>
    </source>
</evidence>
<evidence type="ECO:0000256" key="11">
    <source>
        <dbReference type="ARBA" id="ARBA00022833"/>
    </source>
</evidence>
<evidence type="ECO:0000256" key="4">
    <source>
        <dbReference type="ARBA" id="ARBA00004514"/>
    </source>
</evidence>
<comment type="catalytic activity">
    <reaction evidence="15">
        <text>C-terminal L-alpha-aminoacyl-L-glutamyl-L-glutamyl-[tubulin] + H2O = C-terminal L-alpha-aminoacyl-L-glutamyl-[tubulin] + L-glutamate</text>
        <dbReference type="Rhea" id="RHEA:63792"/>
        <dbReference type="Rhea" id="RHEA-COMP:16435"/>
        <dbReference type="Rhea" id="RHEA-COMP:16436"/>
        <dbReference type="ChEBI" id="CHEBI:15377"/>
        <dbReference type="ChEBI" id="CHEBI:29985"/>
        <dbReference type="ChEBI" id="CHEBI:149555"/>
        <dbReference type="ChEBI" id="CHEBI:149556"/>
        <dbReference type="EC" id="3.4.17.24"/>
    </reaction>
    <physiologicalReaction direction="left-to-right" evidence="15">
        <dbReference type="Rhea" id="RHEA:63793"/>
    </physiologicalReaction>
</comment>
<feature type="compositionally biased region" description="Acidic residues" evidence="22">
    <location>
        <begin position="360"/>
        <end position="385"/>
    </location>
</feature>
<dbReference type="InterPro" id="IPR011989">
    <property type="entry name" value="ARM-like"/>
</dbReference>
<comment type="cofactor">
    <cofactor evidence="1">
        <name>Zn(2+)</name>
        <dbReference type="ChEBI" id="CHEBI:29105"/>
    </cofactor>
</comment>
<feature type="active site" description="Proton donor/acceptor" evidence="21">
    <location>
        <position position="1098"/>
    </location>
</feature>
<evidence type="ECO:0000313" key="25">
    <source>
        <dbReference type="Proteomes" id="UP000545332"/>
    </source>
</evidence>
<evidence type="ECO:0000256" key="6">
    <source>
        <dbReference type="ARBA" id="ARBA00022490"/>
    </source>
</evidence>
<dbReference type="AlphaFoldDB" id="A0A7K4K038"/>
<feature type="region of interest" description="Disordered" evidence="22">
    <location>
        <begin position="360"/>
        <end position="394"/>
    </location>
</feature>
<evidence type="ECO:0000256" key="16">
    <source>
        <dbReference type="ARBA" id="ARBA00026108"/>
    </source>
</evidence>
<dbReference type="GO" id="GO:0005739">
    <property type="term" value="C:mitochondrion"/>
    <property type="evidence" value="ECO:0007669"/>
    <property type="project" value="UniProtKB-SubCell"/>
</dbReference>
<comment type="similarity">
    <text evidence="5 21">Belongs to the peptidase M14 family.</text>
</comment>
<keyword evidence="25" id="KW-1185">Reference proteome</keyword>
<evidence type="ECO:0000256" key="1">
    <source>
        <dbReference type="ARBA" id="ARBA00001947"/>
    </source>
</evidence>
<dbReference type="InterPro" id="IPR000834">
    <property type="entry name" value="Peptidase_M14"/>
</dbReference>
<dbReference type="GO" id="GO:0005634">
    <property type="term" value="C:nucleus"/>
    <property type="evidence" value="ECO:0007669"/>
    <property type="project" value="UniProtKB-SubCell"/>
</dbReference>
<feature type="region of interest" description="Disordered" evidence="22">
    <location>
        <begin position="1182"/>
        <end position="1221"/>
    </location>
</feature>
<evidence type="ECO:0000256" key="18">
    <source>
        <dbReference type="ARBA" id="ARBA00041044"/>
    </source>
</evidence>
<dbReference type="InterPro" id="IPR040626">
    <property type="entry name" value="Pepdidase_M14_N"/>
</dbReference>
<evidence type="ECO:0000256" key="9">
    <source>
        <dbReference type="ARBA" id="ARBA00022723"/>
    </source>
</evidence>
<keyword evidence="9" id="KW-0479">Metal-binding</keyword>
<accession>A0A7K4K038</accession>
<evidence type="ECO:0000256" key="21">
    <source>
        <dbReference type="PROSITE-ProRule" id="PRU01379"/>
    </source>
</evidence>
<dbReference type="InterPro" id="IPR050821">
    <property type="entry name" value="Cytosolic_carboxypeptidase"/>
</dbReference>
<feature type="non-terminal residue" evidence="24">
    <location>
        <position position="1221"/>
    </location>
</feature>
<reference evidence="24 25" key="1">
    <citation type="submission" date="2019-09" db="EMBL/GenBank/DDBJ databases">
        <title>Bird 10,000 Genomes (B10K) Project - Family phase.</title>
        <authorList>
            <person name="Zhang G."/>
        </authorList>
    </citation>
    <scope>NUCLEOTIDE SEQUENCE [LARGE SCALE GENOMIC DNA]</scope>
    <source>
        <strain evidence="24">B10K-MSB-42743</strain>
        <tissue evidence="24">Heart</tissue>
    </source>
</reference>
<dbReference type="Gene3D" id="1.25.10.10">
    <property type="entry name" value="Leucine-rich Repeat Variant"/>
    <property type="match status" value="1"/>
</dbReference>
<dbReference type="SUPFAM" id="SSF53187">
    <property type="entry name" value="Zn-dependent exopeptidases"/>
    <property type="match status" value="1"/>
</dbReference>
<feature type="compositionally biased region" description="Polar residues" evidence="22">
    <location>
        <begin position="1212"/>
        <end position="1221"/>
    </location>
</feature>
<feature type="compositionally biased region" description="Acidic residues" evidence="22">
    <location>
        <begin position="1182"/>
        <end position="1194"/>
    </location>
</feature>
<dbReference type="CDD" id="cd06906">
    <property type="entry name" value="M14_Nna1"/>
    <property type="match status" value="1"/>
</dbReference>
<evidence type="ECO:0000256" key="15">
    <source>
        <dbReference type="ARBA" id="ARBA00024524"/>
    </source>
</evidence>
<dbReference type="Pfam" id="PF18027">
    <property type="entry name" value="Pepdidase_M14_N"/>
    <property type="match status" value="1"/>
</dbReference>
<dbReference type="EC" id="3.4.17.24" evidence="16"/>
<evidence type="ECO:0000256" key="19">
    <source>
        <dbReference type="ARBA" id="ARBA00043068"/>
    </source>
</evidence>
<keyword evidence="13" id="KW-0496">Mitochondrion</keyword>
<comment type="caution">
    <text evidence="24">The sequence shown here is derived from an EMBL/GenBank/DDBJ whole genome shotgun (WGS) entry which is preliminary data.</text>
</comment>
<dbReference type="InterPro" id="IPR016024">
    <property type="entry name" value="ARM-type_fold"/>
</dbReference>
<evidence type="ECO:0000256" key="5">
    <source>
        <dbReference type="ARBA" id="ARBA00005988"/>
    </source>
</evidence>
<evidence type="ECO:0000256" key="12">
    <source>
        <dbReference type="ARBA" id="ARBA00023049"/>
    </source>
</evidence>